<feature type="transmembrane region" description="Helical" evidence="1">
    <location>
        <begin position="31"/>
        <end position="57"/>
    </location>
</feature>
<proteinExistence type="predicted"/>
<dbReference type="EMBL" id="NHPA01000031">
    <property type="protein sequence ID" value="OYR68754.1"/>
    <property type="molecule type" value="Genomic_DNA"/>
</dbReference>
<evidence type="ECO:0000313" key="3">
    <source>
        <dbReference type="Proteomes" id="UP000215607"/>
    </source>
</evidence>
<comment type="caution">
    <text evidence="2">The sequence shown here is derived from an EMBL/GenBank/DDBJ whole genome shotgun (WGS) entry which is preliminary data.</text>
</comment>
<reference evidence="2 3" key="1">
    <citation type="journal article" date="2014" name="Front. Microbiol.">
        <title>Population and genomic analysis of the genus Halorubrum.</title>
        <authorList>
            <person name="Fullmer M.S."/>
            <person name="Soucy S.M."/>
            <person name="Swithers K.S."/>
            <person name="Makkay A.M."/>
            <person name="Wheeler R."/>
            <person name="Ventosa A."/>
            <person name="Gogarten J.P."/>
            <person name="Papke R.T."/>
        </authorList>
    </citation>
    <scope>NUCLEOTIDE SEQUENCE [LARGE SCALE GENOMIC DNA]</scope>
    <source>
        <strain evidence="2 3">Ga2p</strain>
    </source>
</reference>
<organism evidence="2 3">
    <name type="scientific">Halorubrum ezzemoulense</name>
    <name type="common">Halorubrum chaoviator</name>
    <dbReference type="NCBI Taxonomy" id="337243"/>
    <lineage>
        <taxon>Archaea</taxon>
        <taxon>Methanobacteriati</taxon>
        <taxon>Methanobacteriota</taxon>
        <taxon>Stenosarchaea group</taxon>
        <taxon>Halobacteria</taxon>
        <taxon>Halobacteriales</taxon>
        <taxon>Haloferacaceae</taxon>
        <taxon>Halorubrum</taxon>
    </lineage>
</organism>
<accession>A0A256JIQ5</accession>
<keyword evidence="1" id="KW-0812">Transmembrane</keyword>
<evidence type="ECO:0000256" key="1">
    <source>
        <dbReference type="SAM" id="Phobius"/>
    </source>
</evidence>
<dbReference type="AlphaFoldDB" id="A0A256JIQ5"/>
<gene>
    <name evidence="2" type="ORF">DJ79_05085</name>
</gene>
<protein>
    <submittedName>
        <fullName evidence="2">Uncharacterized protein</fullName>
    </submittedName>
</protein>
<dbReference type="Proteomes" id="UP000215607">
    <property type="component" value="Unassembled WGS sequence"/>
</dbReference>
<dbReference type="RefSeq" id="WP_094592778.1">
    <property type="nucleotide sequence ID" value="NZ_NHPA01000031.1"/>
</dbReference>
<sequence length="133" mass="14281">MKLSTRRAIRGWLLSLPDSTPPVLKVGSAGLAGLGLLIDTAAVFAIGFAGLVGAVYLHGQVRRDACQNCRAEVDVFAERYCPTCGARLDDLEAVPPLDERVPERFRPLGLEEVERSPPVETIADGGSYEEADT</sequence>
<name>A0A256JIQ5_HALEZ</name>
<keyword evidence="1" id="KW-1133">Transmembrane helix</keyword>
<keyword evidence="1" id="KW-0472">Membrane</keyword>
<evidence type="ECO:0000313" key="2">
    <source>
        <dbReference type="EMBL" id="OYR68754.1"/>
    </source>
</evidence>